<evidence type="ECO:0000259" key="2">
    <source>
        <dbReference type="Pfam" id="PF10412"/>
    </source>
</evidence>
<dbReference type="PANTHER" id="PTHR30121">
    <property type="entry name" value="UNCHARACTERIZED PROTEIN YJGR-RELATED"/>
    <property type="match status" value="1"/>
</dbReference>
<reference evidence="3 4" key="1">
    <citation type="journal article" date="2016" name="Nat. Commun.">
        <title>Thousands of microbial genomes shed light on interconnected biogeochemical processes in an aquifer system.</title>
        <authorList>
            <person name="Anantharaman K."/>
            <person name="Brown C.T."/>
            <person name="Hug L.A."/>
            <person name="Sharon I."/>
            <person name="Castelle C.J."/>
            <person name="Probst A.J."/>
            <person name="Thomas B.C."/>
            <person name="Singh A."/>
            <person name="Wilkins M.J."/>
            <person name="Karaoz U."/>
            <person name="Brodie E.L."/>
            <person name="Williams K.H."/>
            <person name="Hubbard S.S."/>
            <person name="Banfield J.F."/>
        </authorList>
    </citation>
    <scope>NUCLEOTIDE SEQUENCE [LARGE SCALE GENOMIC DNA]</scope>
</reference>
<feature type="region of interest" description="Disordered" evidence="1">
    <location>
        <begin position="484"/>
        <end position="506"/>
    </location>
</feature>
<feature type="domain" description="Type IV secretion system coupling protein TraD DNA-binding" evidence="2">
    <location>
        <begin position="30"/>
        <end position="343"/>
    </location>
</feature>
<feature type="region of interest" description="Disordered" evidence="1">
    <location>
        <begin position="546"/>
        <end position="579"/>
    </location>
</feature>
<protein>
    <recommendedName>
        <fullName evidence="2">Type IV secretion system coupling protein TraD DNA-binding domain-containing protein</fullName>
    </recommendedName>
</protein>
<name>A0A1G2CTC8_9BACT</name>
<comment type="caution">
    <text evidence="3">The sequence shown here is derived from an EMBL/GenBank/DDBJ whole genome shotgun (WGS) entry which is preliminary data.</text>
</comment>
<proteinExistence type="predicted"/>
<organism evidence="3 4">
    <name type="scientific">Candidatus Lloydbacteria bacterium RIFCSPHIGHO2_01_FULL_41_20</name>
    <dbReference type="NCBI Taxonomy" id="1798657"/>
    <lineage>
        <taxon>Bacteria</taxon>
        <taxon>Candidatus Lloydiibacteriota</taxon>
    </lineage>
</organism>
<sequence>MVNKDDITYFAEADFRNKKTRFGIKRGDRPRHMYVIGKTGMGKSTLLENMAIQDIQNGEGLVVMDPHGAMAEKLLDYVPEHRIKDVIYFAPFDSSNPIAFNVMEDVGPDKRHLVASGLMSAFKKIWVDAWSARMEYILSNTILALLEYPDATLLGVNRMLSDKEYRKKVVDNISDASVRSFWVDEFAKYTERFAAEATPAIQNKVGQFTSNPIIRNIIGQPHSSFDVRKLMDEKKILIVNLSKGQLGEQNANLLGSMLITKIYLGAMSRADLSAEELSKLPDFYLYIDEFQSFANEAFADILSESRKYKLNLIIAHQYVEQMPEEVQAAVFGNVGTTIAFRVGPLDAELLEKVFTPTFLIEDLINLGFAQIYLSLMVDGVGSKPFSAQTIPPIKPPDKSFKEEIIANTRATYAHPRTGVEENIGEWHKKSVESPKISRPEQLPKKEFFEKKILGGNPPGRKEIRQETLRETIGEIKKEVLKPTVDQSPKKENYHQSSSYLAPKKEKSQHISLNYLSHNKKKEPSIENKLVLKEALLKAMAGRKEIPPIVKVSTPLSSPPSPNTEARKEIPEDVLRKVLE</sequence>
<dbReference type="InterPro" id="IPR051162">
    <property type="entry name" value="T4SS_component"/>
</dbReference>
<dbReference type="InterPro" id="IPR019476">
    <property type="entry name" value="T4SS_TraD_DNA-bd"/>
</dbReference>
<dbReference type="EMBL" id="MHLH01000003">
    <property type="protein sequence ID" value="OGZ04636.1"/>
    <property type="molecule type" value="Genomic_DNA"/>
</dbReference>
<evidence type="ECO:0000313" key="4">
    <source>
        <dbReference type="Proteomes" id="UP000178841"/>
    </source>
</evidence>
<dbReference type="CDD" id="cd01127">
    <property type="entry name" value="TrwB_TraG_TraD_VirD4"/>
    <property type="match status" value="1"/>
</dbReference>
<accession>A0A1G2CTC8</accession>
<dbReference type="SUPFAM" id="SSF52540">
    <property type="entry name" value="P-loop containing nucleoside triphosphate hydrolases"/>
    <property type="match status" value="1"/>
</dbReference>
<dbReference type="Gene3D" id="3.40.50.300">
    <property type="entry name" value="P-loop containing nucleotide triphosphate hydrolases"/>
    <property type="match status" value="2"/>
</dbReference>
<evidence type="ECO:0000313" key="3">
    <source>
        <dbReference type="EMBL" id="OGZ04636.1"/>
    </source>
</evidence>
<feature type="compositionally biased region" description="Basic and acidic residues" evidence="1">
    <location>
        <begin position="564"/>
        <end position="579"/>
    </location>
</feature>
<dbReference type="Pfam" id="PF10412">
    <property type="entry name" value="TrwB_AAD_bind"/>
    <property type="match status" value="1"/>
</dbReference>
<gene>
    <name evidence="3" type="ORF">A2648_00875</name>
</gene>
<evidence type="ECO:0000256" key="1">
    <source>
        <dbReference type="SAM" id="MobiDB-lite"/>
    </source>
</evidence>
<dbReference type="InterPro" id="IPR027417">
    <property type="entry name" value="P-loop_NTPase"/>
</dbReference>
<dbReference type="AlphaFoldDB" id="A0A1G2CTC8"/>
<dbReference type="STRING" id="1798657.A2648_00875"/>
<dbReference type="Proteomes" id="UP000178841">
    <property type="component" value="Unassembled WGS sequence"/>
</dbReference>
<dbReference type="PANTHER" id="PTHR30121:SF11">
    <property type="entry name" value="AAA+ ATPASE DOMAIN-CONTAINING PROTEIN"/>
    <property type="match status" value="1"/>
</dbReference>